<dbReference type="InterPro" id="IPR003439">
    <property type="entry name" value="ABC_transporter-like_ATP-bd"/>
</dbReference>
<proteinExistence type="inferred from homology"/>
<protein>
    <submittedName>
        <fullName evidence="7">ABC transporter ATP-binding protein</fullName>
    </submittedName>
</protein>
<evidence type="ECO:0000256" key="2">
    <source>
        <dbReference type="ARBA" id="ARBA00022448"/>
    </source>
</evidence>
<dbReference type="AlphaFoldDB" id="A0A974A2H6"/>
<dbReference type="EMBL" id="JAAOLE020000001">
    <property type="protein sequence ID" value="NVI47336.1"/>
    <property type="molecule type" value="Genomic_DNA"/>
</dbReference>
<evidence type="ECO:0000313" key="7">
    <source>
        <dbReference type="EMBL" id="NVI47336.1"/>
    </source>
</evidence>
<reference evidence="7" key="1">
    <citation type="submission" date="2020-06" db="EMBL/GenBank/DDBJ databases">
        <title>Whole Genome Sequence of Bradyrhizobium sp. Strain 1S1.</title>
        <authorList>
            <person name="Bromfield E.S.P."/>
            <person name="Cloutier S."/>
        </authorList>
    </citation>
    <scope>NUCLEOTIDE SEQUENCE [LARGE SCALE GENOMIC DNA]</scope>
    <source>
        <strain evidence="7">1S1</strain>
    </source>
</reference>
<sequence>MRAAIRVRDVSKVFALADHGGGSVSLMEALRTGKREITTRHVQALDSISFDVAEGERVGIIGRNGAGKTTLLSIIAGLTEPTSGSVEVDGDLHAMLTVGAVLREDMTGRDNIFLDAAVHGRSRQQASDVADEIIAFAELGEFIDRPVRTYSSGMKARLAFSMGAFINPDILVIDETLSVGDAFFAAKATRRMQEVAASGRIVIVVSHGLGSIVEMCSRCLWLDDGRLVMDGSPQVVTKAYEAAVREADEAELMRKFEGSVVNRAAPLQLNAVEIIQRGEARKATALAMVPLAIVARGRLDSTPPVQDLEVVLTRVDGRLVWRRRLSEVGMALPASGPFTVTIDMDPFVLGANLYRFDVALVGRGDDKESISCVLEVVDEEGQIGGQPLIFYPPRISARRLEDVKT</sequence>
<dbReference type="InterPro" id="IPR027417">
    <property type="entry name" value="P-loop_NTPase"/>
</dbReference>
<keyword evidence="4 7" id="KW-0067">ATP-binding</keyword>
<comment type="caution">
    <text evidence="7">The sequence shown here is derived from an EMBL/GenBank/DDBJ whole genome shotgun (WGS) entry which is preliminary data.</text>
</comment>
<dbReference type="InterPro" id="IPR015860">
    <property type="entry name" value="ABC_transpr_TagH-like"/>
</dbReference>
<evidence type="ECO:0000256" key="1">
    <source>
        <dbReference type="ARBA" id="ARBA00005417"/>
    </source>
</evidence>
<dbReference type="PANTHER" id="PTHR46743:SF2">
    <property type="entry name" value="TEICHOIC ACIDS EXPORT ATP-BINDING PROTEIN TAGH"/>
    <property type="match status" value="1"/>
</dbReference>
<dbReference type="PROSITE" id="PS50893">
    <property type="entry name" value="ABC_TRANSPORTER_2"/>
    <property type="match status" value="1"/>
</dbReference>
<dbReference type="PANTHER" id="PTHR46743">
    <property type="entry name" value="TEICHOIC ACIDS EXPORT ATP-BINDING PROTEIN TAGH"/>
    <property type="match status" value="1"/>
</dbReference>
<accession>A0A974A2H6</accession>
<name>A0A974A2H6_9BRAD</name>
<evidence type="ECO:0000259" key="6">
    <source>
        <dbReference type="PROSITE" id="PS50893"/>
    </source>
</evidence>
<feature type="domain" description="ABC transporter" evidence="6">
    <location>
        <begin position="5"/>
        <end position="249"/>
    </location>
</feature>
<dbReference type="Gene3D" id="3.40.50.300">
    <property type="entry name" value="P-loop containing nucleotide triphosphate hydrolases"/>
    <property type="match status" value="1"/>
</dbReference>
<dbReference type="PROSITE" id="PS00211">
    <property type="entry name" value="ABC_TRANSPORTER_1"/>
    <property type="match status" value="1"/>
</dbReference>
<dbReference type="Pfam" id="PF00005">
    <property type="entry name" value="ABC_tran"/>
    <property type="match status" value="1"/>
</dbReference>
<dbReference type="GO" id="GO:0140359">
    <property type="term" value="F:ABC-type transporter activity"/>
    <property type="evidence" value="ECO:0007669"/>
    <property type="project" value="InterPro"/>
</dbReference>
<evidence type="ECO:0000256" key="4">
    <source>
        <dbReference type="ARBA" id="ARBA00022840"/>
    </source>
</evidence>
<dbReference type="SMART" id="SM00382">
    <property type="entry name" value="AAA"/>
    <property type="match status" value="1"/>
</dbReference>
<dbReference type="InterPro" id="IPR017871">
    <property type="entry name" value="ABC_transporter-like_CS"/>
</dbReference>
<evidence type="ECO:0000256" key="5">
    <source>
        <dbReference type="ARBA" id="ARBA00024722"/>
    </source>
</evidence>
<dbReference type="CDD" id="cd03220">
    <property type="entry name" value="ABC_KpsT_Wzt"/>
    <property type="match status" value="1"/>
</dbReference>
<comment type="similarity">
    <text evidence="1">Belongs to the ABC transporter superfamily.</text>
</comment>
<dbReference type="GO" id="GO:0016020">
    <property type="term" value="C:membrane"/>
    <property type="evidence" value="ECO:0007669"/>
    <property type="project" value="InterPro"/>
</dbReference>
<keyword evidence="2" id="KW-0813">Transport</keyword>
<gene>
    <name evidence="7" type="ORF">HAP48_031135</name>
</gene>
<evidence type="ECO:0000256" key="3">
    <source>
        <dbReference type="ARBA" id="ARBA00022741"/>
    </source>
</evidence>
<organism evidence="7">
    <name type="scientific">Bradyrhizobium septentrionale</name>
    <dbReference type="NCBI Taxonomy" id="1404411"/>
    <lineage>
        <taxon>Bacteria</taxon>
        <taxon>Pseudomonadati</taxon>
        <taxon>Pseudomonadota</taxon>
        <taxon>Alphaproteobacteria</taxon>
        <taxon>Hyphomicrobiales</taxon>
        <taxon>Nitrobacteraceae</taxon>
        <taxon>Bradyrhizobium</taxon>
    </lineage>
</organism>
<dbReference type="InterPro" id="IPR003593">
    <property type="entry name" value="AAA+_ATPase"/>
</dbReference>
<comment type="function">
    <text evidence="5">Involved in beta-(1--&gt;2)glucan export. Transmembrane domains (TMD) form a pore in the inner membrane and the ATP-binding domain (NBD) is responsible for energy generation.</text>
</comment>
<dbReference type="GO" id="GO:0005524">
    <property type="term" value="F:ATP binding"/>
    <property type="evidence" value="ECO:0007669"/>
    <property type="project" value="UniProtKB-KW"/>
</dbReference>
<dbReference type="GO" id="GO:0016887">
    <property type="term" value="F:ATP hydrolysis activity"/>
    <property type="evidence" value="ECO:0007669"/>
    <property type="project" value="InterPro"/>
</dbReference>
<dbReference type="InterPro" id="IPR050683">
    <property type="entry name" value="Bact_Polysacc_Export_ATP-bd"/>
</dbReference>
<keyword evidence="3" id="KW-0547">Nucleotide-binding</keyword>
<dbReference type="SUPFAM" id="SSF52540">
    <property type="entry name" value="P-loop containing nucleoside triphosphate hydrolases"/>
    <property type="match status" value="1"/>
</dbReference>